<gene>
    <name evidence="2" type="ORF">Ctob_005229</name>
</gene>
<sequence length="82" mass="8380">MQGRSSVAINEPGRRARCGERLHATQVISGHQRTLVGPHSVPSISSPMIASTMASSPSGSARTPASNLGEPHAAAHSPMANA</sequence>
<feature type="non-terminal residue" evidence="2">
    <location>
        <position position="82"/>
    </location>
</feature>
<dbReference type="AlphaFoldDB" id="A0A0M0JQ05"/>
<protein>
    <submittedName>
        <fullName evidence="2">Uncharacterized protein</fullName>
    </submittedName>
</protein>
<feature type="region of interest" description="Disordered" evidence="1">
    <location>
        <begin position="30"/>
        <end position="82"/>
    </location>
</feature>
<dbReference type="Proteomes" id="UP000037460">
    <property type="component" value="Unassembled WGS sequence"/>
</dbReference>
<accession>A0A0M0JQ05</accession>
<name>A0A0M0JQ05_9EUKA</name>
<comment type="caution">
    <text evidence="2">The sequence shown here is derived from an EMBL/GenBank/DDBJ whole genome shotgun (WGS) entry which is preliminary data.</text>
</comment>
<keyword evidence="3" id="KW-1185">Reference proteome</keyword>
<proteinExistence type="predicted"/>
<evidence type="ECO:0000313" key="3">
    <source>
        <dbReference type="Proteomes" id="UP000037460"/>
    </source>
</evidence>
<organism evidence="2 3">
    <name type="scientific">Chrysochromulina tobinii</name>
    <dbReference type="NCBI Taxonomy" id="1460289"/>
    <lineage>
        <taxon>Eukaryota</taxon>
        <taxon>Haptista</taxon>
        <taxon>Haptophyta</taxon>
        <taxon>Prymnesiophyceae</taxon>
        <taxon>Prymnesiales</taxon>
        <taxon>Chrysochromulinaceae</taxon>
        <taxon>Chrysochromulina</taxon>
    </lineage>
</organism>
<dbReference type="EMBL" id="JWZX01002530">
    <property type="protein sequence ID" value="KOO28669.1"/>
    <property type="molecule type" value="Genomic_DNA"/>
</dbReference>
<evidence type="ECO:0000256" key="1">
    <source>
        <dbReference type="SAM" id="MobiDB-lite"/>
    </source>
</evidence>
<feature type="compositionally biased region" description="Polar residues" evidence="1">
    <location>
        <begin position="42"/>
        <end position="66"/>
    </location>
</feature>
<evidence type="ECO:0000313" key="2">
    <source>
        <dbReference type="EMBL" id="KOO28669.1"/>
    </source>
</evidence>
<reference evidence="3" key="1">
    <citation type="journal article" date="2015" name="PLoS Genet.">
        <title>Genome Sequence and Transcriptome Analyses of Chrysochromulina tobin: Metabolic Tools for Enhanced Algal Fitness in the Prominent Order Prymnesiales (Haptophyceae).</title>
        <authorList>
            <person name="Hovde B.T."/>
            <person name="Deodato C.R."/>
            <person name="Hunsperger H.M."/>
            <person name="Ryken S.A."/>
            <person name="Yost W."/>
            <person name="Jha R.K."/>
            <person name="Patterson J."/>
            <person name="Monnat R.J. Jr."/>
            <person name="Barlow S.B."/>
            <person name="Starkenburg S.R."/>
            <person name="Cattolico R.A."/>
        </authorList>
    </citation>
    <scope>NUCLEOTIDE SEQUENCE</scope>
    <source>
        <strain evidence="3">CCMP291</strain>
    </source>
</reference>